<protein>
    <submittedName>
        <fullName evidence="4">CAAX amino terminal protease family</fullName>
    </submittedName>
</protein>
<feature type="transmembrane region" description="Helical" evidence="2">
    <location>
        <begin position="167"/>
        <end position="188"/>
    </location>
</feature>
<feature type="transmembrane region" description="Helical" evidence="2">
    <location>
        <begin position="287"/>
        <end position="304"/>
    </location>
</feature>
<dbReference type="InterPro" id="IPR003675">
    <property type="entry name" value="Rce1/LyrA-like_dom"/>
</dbReference>
<evidence type="ECO:0000313" key="5">
    <source>
        <dbReference type="Proteomes" id="UP000005444"/>
    </source>
</evidence>
<name>G8PB43_PEDCP</name>
<evidence type="ECO:0000256" key="2">
    <source>
        <dbReference type="SAM" id="Phobius"/>
    </source>
</evidence>
<keyword evidence="5" id="KW-1185">Reference proteome</keyword>
<feature type="transmembrane region" description="Helical" evidence="2">
    <location>
        <begin position="344"/>
        <end position="362"/>
    </location>
</feature>
<feature type="transmembrane region" description="Helical" evidence="2">
    <location>
        <begin position="100"/>
        <end position="121"/>
    </location>
</feature>
<keyword evidence="4" id="KW-0378">Hydrolase</keyword>
<dbReference type="EMBL" id="CP003137">
    <property type="protein sequence ID" value="AEV94672.1"/>
    <property type="molecule type" value="Genomic_DNA"/>
</dbReference>
<keyword evidence="2" id="KW-0812">Transmembrane</keyword>
<dbReference type="PATRIC" id="fig|701521.8.peg.342"/>
<keyword evidence="2" id="KW-0472">Membrane</keyword>
<sequence>MYWLLIVQLLTFELIVAGTTTYELLKGTTIRFENIIGLIVASVLVAMIILVRHYENKWLRSSNKLVKFFMEIYYIVMTLVLMFSILPTENIFVMGALHKWLHLNVTAVFVLLFIYGIFMYIPTIAVITKNIKWVVSRVLMMALVLFQLVGMYSFYSSMDMGNKTLSMLENTGIVGAVAFAVMISVLMIEWGFRLPKFSFSKNSSWSTNLFLLLFAAWYVIYNAFAYSEKLSTTLFKYDFSVKSPTWHMAFQGLEAGIAEEWLWRFAVGLLLLFAFKNSKHSFLRRYFIEWSVGIGGLLFGLWHFDNMFAGQNVLGTVDQMLSAAAAGWLFMVIYFYTNNLLSTIVFHFLIDALSFIASGTTFMDKPNLFEWETTVIQIIVFGLITVFMLTGKRRKVIKENVSGMLERS</sequence>
<evidence type="ECO:0000313" key="4">
    <source>
        <dbReference type="EMBL" id="AEV94672.1"/>
    </source>
</evidence>
<feature type="transmembrane region" description="Helical" evidence="2">
    <location>
        <begin position="209"/>
        <end position="227"/>
    </location>
</feature>
<feature type="domain" description="CAAX prenyl protease 2/Lysostaphin resistance protein A-like" evidence="3">
    <location>
        <begin position="244"/>
        <end position="352"/>
    </location>
</feature>
<dbReference type="eggNOG" id="COG1266">
    <property type="taxonomic scope" value="Bacteria"/>
</dbReference>
<feature type="transmembrane region" description="Helical" evidence="2">
    <location>
        <begin position="133"/>
        <end position="155"/>
    </location>
</feature>
<evidence type="ECO:0000256" key="1">
    <source>
        <dbReference type="ARBA" id="ARBA00009067"/>
    </source>
</evidence>
<feature type="transmembrane region" description="Helical" evidence="2">
    <location>
        <begin position="374"/>
        <end position="391"/>
    </location>
</feature>
<dbReference type="STRING" id="701521.PECL_363"/>
<accession>G8PB43</accession>
<reference evidence="4 5" key="1">
    <citation type="journal article" date="2012" name="J. Bacteriol.">
        <title>Complete Genome Sequence of the Beer Spoilage Organism Pediococcus claussenii ATCC BAA-344T.</title>
        <authorList>
            <person name="Pittet V."/>
            <person name="Abegunde T."/>
            <person name="Marfleet T."/>
            <person name="Haakensen M."/>
            <person name="Morrow K."/>
            <person name="Jayaprakash T."/>
            <person name="Schroeder K."/>
            <person name="Trost B."/>
            <person name="Byrns S."/>
            <person name="Bergsveinson J."/>
            <person name="Kusalik A."/>
            <person name="Ziola B."/>
        </authorList>
    </citation>
    <scope>NUCLEOTIDE SEQUENCE [LARGE SCALE GENOMIC DNA]</scope>
    <source>
        <strain evidence="4 5">ATCC BAA-344</strain>
    </source>
</reference>
<organism evidence="4 5">
    <name type="scientific">Pediococcus claussenii (strain ATCC BAA-344 / DSM 14800 / JCM 18046 / KCTC 3811 / LMG 21948 / P06)</name>
    <dbReference type="NCBI Taxonomy" id="701521"/>
    <lineage>
        <taxon>Bacteria</taxon>
        <taxon>Bacillati</taxon>
        <taxon>Bacillota</taxon>
        <taxon>Bacilli</taxon>
        <taxon>Lactobacillales</taxon>
        <taxon>Lactobacillaceae</taxon>
        <taxon>Pediococcus</taxon>
    </lineage>
</organism>
<proteinExistence type="inferred from homology"/>
<dbReference type="Proteomes" id="UP000005444">
    <property type="component" value="Chromosome"/>
</dbReference>
<feature type="transmembrane region" description="Helical" evidence="2">
    <location>
        <begin position="33"/>
        <end position="51"/>
    </location>
</feature>
<comment type="similarity">
    <text evidence="1">Belongs to the UPF0177 family.</text>
</comment>
<keyword evidence="2" id="KW-1133">Transmembrane helix</keyword>
<dbReference type="GO" id="GO:0080120">
    <property type="term" value="P:CAAX-box protein maturation"/>
    <property type="evidence" value="ECO:0007669"/>
    <property type="project" value="UniProtKB-ARBA"/>
</dbReference>
<dbReference type="Pfam" id="PF02517">
    <property type="entry name" value="Rce1-like"/>
    <property type="match status" value="1"/>
</dbReference>
<evidence type="ECO:0000259" key="3">
    <source>
        <dbReference type="Pfam" id="PF02517"/>
    </source>
</evidence>
<keyword evidence="4" id="KW-0645">Protease</keyword>
<dbReference type="AlphaFoldDB" id="G8PB43"/>
<gene>
    <name evidence="4" type="ordered locus">PECL_363</name>
</gene>
<dbReference type="GO" id="GO:0004175">
    <property type="term" value="F:endopeptidase activity"/>
    <property type="evidence" value="ECO:0007669"/>
    <property type="project" value="UniProtKB-ARBA"/>
</dbReference>
<dbReference type="GO" id="GO:0006508">
    <property type="term" value="P:proteolysis"/>
    <property type="evidence" value="ECO:0007669"/>
    <property type="project" value="UniProtKB-KW"/>
</dbReference>
<feature type="transmembrane region" description="Helical" evidence="2">
    <location>
        <begin position="255"/>
        <end position="275"/>
    </location>
</feature>
<feature type="transmembrane region" description="Helical" evidence="2">
    <location>
        <begin position="319"/>
        <end position="337"/>
    </location>
</feature>
<feature type="transmembrane region" description="Helical" evidence="2">
    <location>
        <begin position="72"/>
        <end position="94"/>
    </location>
</feature>
<dbReference type="HOGENOM" id="CLU_044196_1_0_9"/>
<dbReference type="KEGG" id="pce:PECL_363"/>